<dbReference type="Pfam" id="PF00069">
    <property type="entry name" value="Pkinase"/>
    <property type="match status" value="1"/>
</dbReference>
<dbReference type="EMBL" id="JACBKZ010000007">
    <property type="protein sequence ID" value="KAF5945750.1"/>
    <property type="molecule type" value="Genomic_DNA"/>
</dbReference>
<accession>A0A7J7GYI6</accession>
<comment type="similarity">
    <text evidence="5">Belongs to the short-chain dehydrogenases/reductases (SDR) family.</text>
</comment>
<evidence type="ECO:0000256" key="5">
    <source>
        <dbReference type="RuleBase" id="RU000363"/>
    </source>
</evidence>
<dbReference type="GO" id="GO:0016020">
    <property type="term" value="C:membrane"/>
    <property type="evidence" value="ECO:0007669"/>
    <property type="project" value="UniProtKB-SubCell"/>
</dbReference>
<keyword evidence="3" id="KW-1133">Transmembrane helix</keyword>
<protein>
    <recommendedName>
        <fullName evidence="6">Protein kinase domain-containing protein</fullName>
    </recommendedName>
</protein>
<dbReference type="Proteomes" id="UP000593564">
    <property type="component" value="Unassembled WGS sequence"/>
</dbReference>
<dbReference type="PROSITE" id="PS50011">
    <property type="entry name" value="PROTEIN_KINASE_DOM"/>
    <property type="match status" value="1"/>
</dbReference>
<evidence type="ECO:0000313" key="8">
    <source>
        <dbReference type="Proteomes" id="UP000593564"/>
    </source>
</evidence>
<reference evidence="7 8" key="2">
    <citation type="submission" date="2020-07" db="EMBL/GenBank/DDBJ databases">
        <title>Genome assembly of wild tea tree DASZ reveals pedigree and selection history of tea varieties.</title>
        <authorList>
            <person name="Zhang W."/>
        </authorList>
    </citation>
    <scope>NUCLEOTIDE SEQUENCE [LARGE SCALE GENOMIC DNA]</scope>
    <source>
        <strain evidence="8">cv. G240</strain>
        <tissue evidence="7">Leaf</tissue>
    </source>
</reference>
<feature type="domain" description="Protein kinase" evidence="6">
    <location>
        <begin position="233"/>
        <end position="446"/>
    </location>
</feature>
<keyword evidence="8" id="KW-1185">Reference proteome</keyword>
<proteinExistence type="inferred from homology"/>
<dbReference type="PRINTS" id="PR00080">
    <property type="entry name" value="SDRFAMILY"/>
</dbReference>
<comment type="subcellular location">
    <subcellularLocation>
        <location evidence="1">Membrane</location>
        <topology evidence="1">Multi-pass membrane protein</topology>
    </subcellularLocation>
</comment>
<dbReference type="GO" id="GO:0004672">
    <property type="term" value="F:protein kinase activity"/>
    <property type="evidence" value="ECO:0007669"/>
    <property type="project" value="InterPro"/>
</dbReference>
<organism evidence="7 8">
    <name type="scientific">Camellia sinensis</name>
    <name type="common">Tea plant</name>
    <name type="synonym">Thea sinensis</name>
    <dbReference type="NCBI Taxonomy" id="4442"/>
    <lineage>
        <taxon>Eukaryota</taxon>
        <taxon>Viridiplantae</taxon>
        <taxon>Streptophyta</taxon>
        <taxon>Embryophyta</taxon>
        <taxon>Tracheophyta</taxon>
        <taxon>Spermatophyta</taxon>
        <taxon>Magnoliopsida</taxon>
        <taxon>eudicotyledons</taxon>
        <taxon>Gunneridae</taxon>
        <taxon>Pentapetalae</taxon>
        <taxon>asterids</taxon>
        <taxon>Ericales</taxon>
        <taxon>Theaceae</taxon>
        <taxon>Camellia</taxon>
    </lineage>
</organism>
<dbReference type="InterPro" id="IPR011009">
    <property type="entry name" value="Kinase-like_dom_sf"/>
</dbReference>
<name>A0A7J7GYI6_CAMSI</name>
<dbReference type="Gene3D" id="1.10.510.10">
    <property type="entry name" value="Transferase(Phosphotransferase) domain 1"/>
    <property type="match status" value="1"/>
</dbReference>
<evidence type="ECO:0000256" key="2">
    <source>
        <dbReference type="ARBA" id="ARBA00022692"/>
    </source>
</evidence>
<dbReference type="PANTHER" id="PTHR30238">
    <property type="entry name" value="MEMBRANE BOUND PREDICTED REDOX MODULATOR"/>
    <property type="match status" value="1"/>
</dbReference>
<evidence type="ECO:0000256" key="3">
    <source>
        <dbReference type="ARBA" id="ARBA00022989"/>
    </source>
</evidence>
<dbReference type="PANTHER" id="PTHR30238:SF0">
    <property type="entry name" value="THYLAKOID MEMBRANE PROTEIN TERC, CHLOROPLASTIC"/>
    <property type="match status" value="1"/>
</dbReference>
<dbReference type="InterPro" id="IPR002347">
    <property type="entry name" value="SDR_fam"/>
</dbReference>
<gene>
    <name evidence="7" type="ORF">HYC85_015978</name>
</gene>
<dbReference type="Pfam" id="PF00106">
    <property type="entry name" value="adh_short"/>
    <property type="match status" value="1"/>
</dbReference>
<keyword evidence="2" id="KW-0812">Transmembrane</keyword>
<evidence type="ECO:0000259" key="6">
    <source>
        <dbReference type="PROSITE" id="PS50011"/>
    </source>
</evidence>
<reference evidence="8" key="1">
    <citation type="journal article" date="2020" name="Nat. Commun.">
        <title>Genome assembly of wild tea tree DASZ reveals pedigree and selection history of tea varieties.</title>
        <authorList>
            <person name="Zhang W."/>
            <person name="Zhang Y."/>
            <person name="Qiu H."/>
            <person name="Guo Y."/>
            <person name="Wan H."/>
            <person name="Zhang X."/>
            <person name="Scossa F."/>
            <person name="Alseekh S."/>
            <person name="Zhang Q."/>
            <person name="Wang P."/>
            <person name="Xu L."/>
            <person name="Schmidt M.H."/>
            <person name="Jia X."/>
            <person name="Li D."/>
            <person name="Zhu A."/>
            <person name="Guo F."/>
            <person name="Chen W."/>
            <person name="Ni D."/>
            <person name="Usadel B."/>
            <person name="Fernie A.R."/>
            <person name="Wen W."/>
        </authorList>
    </citation>
    <scope>NUCLEOTIDE SEQUENCE [LARGE SCALE GENOMIC DNA]</scope>
    <source>
        <strain evidence="8">cv. G240</strain>
    </source>
</reference>
<dbReference type="InterPro" id="IPR005496">
    <property type="entry name" value="Integral_membrane_TerC"/>
</dbReference>
<dbReference type="GO" id="GO:0005524">
    <property type="term" value="F:ATP binding"/>
    <property type="evidence" value="ECO:0007669"/>
    <property type="project" value="InterPro"/>
</dbReference>
<evidence type="ECO:0000256" key="4">
    <source>
        <dbReference type="ARBA" id="ARBA00023136"/>
    </source>
</evidence>
<dbReference type="InterPro" id="IPR000719">
    <property type="entry name" value="Prot_kinase_dom"/>
</dbReference>
<dbReference type="SUPFAM" id="SSF51735">
    <property type="entry name" value="NAD(P)-binding Rossmann-fold domains"/>
    <property type="match status" value="1"/>
</dbReference>
<dbReference type="PRINTS" id="PR00081">
    <property type="entry name" value="GDHRDH"/>
</dbReference>
<dbReference type="InterPro" id="IPR008271">
    <property type="entry name" value="Ser/Thr_kinase_AS"/>
</dbReference>
<dbReference type="Gene3D" id="3.40.50.720">
    <property type="entry name" value="NAD(P)-binding Rossmann-like Domain"/>
    <property type="match status" value="1"/>
</dbReference>
<evidence type="ECO:0000313" key="7">
    <source>
        <dbReference type="EMBL" id="KAF5945750.1"/>
    </source>
</evidence>
<dbReference type="SUPFAM" id="SSF56112">
    <property type="entry name" value="Protein kinase-like (PK-like)"/>
    <property type="match status" value="1"/>
</dbReference>
<comment type="caution">
    <text evidence="7">The sequence shown here is derived from an EMBL/GenBank/DDBJ whole genome shotgun (WGS) entry which is preliminary data.</text>
</comment>
<dbReference type="PROSITE" id="PS00108">
    <property type="entry name" value="PROTEIN_KINASE_ST"/>
    <property type="match status" value="1"/>
</dbReference>
<dbReference type="InterPro" id="IPR036291">
    <property type="entry name" value="NAD(P)-bd_dom_sf"/>
</dbReference>
<sequence length="446" mass="49317">MHRLFAINTKLVKLFAGEEEDSDLSDNFIVKTCQKFIPVTCIVYFVAQDPHLLSFFLDIAANYDGNRFITIQDGVWKATPLLLTVAVIELSDIAFAVDSIPAVFGVTRDPFVVFTSNFFAIFVLVKALVSMDPGDDTEFLKKQFQEFMAGLMSLPINIPGSRLHSLEEGHGRGRERDEGQDHQTSLVDSSIDRTVIAFLLVGSKQLFYYSLQAAAKIMMKKKKGRIINIASIVGLVGNVGQTNCSAAKAGVLGLTKTVAREYASRNINTQAKMQLILVNVVAPGFIASDMTAKLGGDIEKKILETIPLGVSLRLIILSFYSIKSSFCDTDDELAFTLKDLYIRAVKHWCRQILKGLLYLHSHDPPVIHRDLKYDNIFININQGEVKIGDLGLAATVLGHQSSWLQKYNSSTDAKLSQNLELPTLPPTNLPSQTIFSTLVDIATSHD</sequence>
<evidence type="ECO:0000256" key="1">
    <source>
        <dbReference type="ARBA" id="ARBA00004141"/>
    </source>
</evidence>
<dbReference type="Pfam" id="PF03741">
    <property type="entry name" value="TerC"/>
    <property type="match status" value="1"/>
</dbReference>
<dbReference type="AlphaFoldDB" id="A0A7J7GYI6"/>
<keyword evidence="4" id="KW-0472">Membrane</keyword>